<accession>A0A840CG64</accession>
<evidence type="ECO:0000256" key="1">
    <source>
        <dbReference type="SAM" id="SignalP"/>
    </source>
</evidence>
<dbReference type="AlphaFoldDB" id="A0A840CG64"/>
<dbReference type="Proteomes" id="UP000585681">
    <property type="component" value="Unassembled WGS sequence"/>
</dbReference>
<dbReference type="InterPro" id="IPR018666">
    <property type="entry name" value="DUF2125"/>
</dbReference>
<gene>
    <name evidence="2" type="ORF">GGR17_001587</name>
</gene>
<dbReference type="EMBL" id="JACIEQ010000001">
    <property type="protein sequence ID" value="MBB4021796.1"/>
    <property type="molecule type" value="Genomic_DNA"/>
</dbReference>
<evidence type="ECO:0000313" key="3">
    <source>
        <dbReference type="Proteomes" id="UP000585681"/>
    </source>
</evidence>
<feature type="signal peptide" evidence="1">
    <location>
        <begin position="1"/>
        <end position="24"/>
    </location>
</feature>
<name>A0A840CG64_9RHOB</name>
<dbReference type="RefSeq" id="WP_054540138.1">
    <property type="nucleotide sequence ID" value="NZ_JACIEQ010000001.1"/>
</dbReference>
<sequence length="504" mass="52634">MTHRKPAFAAALLAAAFSASGAMADITAAEAWESIGALGQSFGETITGTPTMAGNVMTVRGVTITMDMPEAQLQGKIGDITLTERGDGTVAITLPPESRFTYSGGADGQRLFEAALTMAQSGMTTIVSRTGAETTYDFTADTLSFDMRDMDMAAEDRPADFGLSLTLGGLAGQYLVGEGPLISFTSQISAENAALSLNGTDPASDSKVTLSARMQDLQGQSRATLPEDTPLSEDMGALLRAGFGTDGEFRYGATTYAQSLDGPDGPLQVIGSAAGGTLQVSMIGDHLSYSGTQSSTDLIVLSAQLPVPEIGARIDESAFNLTMPVTPTEEPADFRLLTALNGIEIDEKVWALFDPDSLLPRTPANLVIDLSGKARWLIDILDPRAVESAEDLPAEIESLTINELEVSAAGAALTGRGAFTFDNAGRGPFSPLPVPQGNVSLRLSGADALMDALVQIGLVPEEQVMGYRMMLGIFATPLPGEDTLVSDIELTPDGGILANGQPLR</sequence>
<evidence type="ECO:0008006" key="4">
    <source>
        <dbReference type="Google" id="ProtNLM"/>
    </source>
</evidence>
<dbReference type="Pfam" id="PF09898">
    <property type="entry name" value="DUF2125"/>
    <property type="match status" value="1"/>
</dbReference>
<keyword evidence="3" id="KW-1185">Reference proteome</keyword>
<reference evidence="2" key="1">
    <citation type="submission" date="2020-08" db="EMBL/GenBank/DDBJ databases">
        <title>Genomic Encyclopedia of Type Strains, Phase IV (KMG-IV): sequencing the most valuable type-strain genomes for metagenomic binning, comparative biology and taxonomic classification.</title>
        <authorList>
            <person name="Goeker M."/>
        </authorList>
    </citation>
    <scope>NUCLEOTIDE SEQUENCE [LARGE SCALE GENOMIC DNA]</scope>
    <source>
        <strain evidence="2">DSM 105040</strain>
    </source>
</reference>
<keyword evidence="1" id="KW-0732">Signal</keyword>
<proteinExistence type="predicted"/>
<evidence type="ECO:0000313" key="2">
    <source>
        <dbReference type="EMBL" id="MBB4021796.1"/>
    </source>
</evidence>
<feature type="chain" id="PRO_5032745193" description="DUF2125 domain-containing protein" evidence="1">
    <location>
        <begin position="25"/>
        <end position="504"/>
    </location>
</feature>
<comment type="caution">
    <text evidence="2">The sequence shown here is derived from an EMBL/GenBank/DDBJ whole genome shotgun (WGS) entry which is preliminary data.</text>
</comment>
<protein>
    <recommendedName>
        <fullName evidence="4">DUF2125 domain-containing protein</fullName>
    </recommendedName>
</protein>
<organism evidence="2 3">
    <name type="scientific">Actibacterium naphthalenivorans</name>
    <dbReference type="NCBI Taxonomy" id="1614693"/>
    <lineage>
        <taxon>Bacteria</taxon>
        <taxon>Pseudomonadati</taxon>
        <taxon>Pseudomonadota</taxon>
        <taxon>Alphaproteobacteria</taxon>
        <taxon>Rhodobacterales</taxon>
        <taxon>Roseobacteraceae</taxon>
        <taxon>Actibacterium</taxon>
    </lineage>
</organism>